<dbReference type="PANTHER" id="PTHR37820:SF1">
    <property type="entry name" value="CELL DIVISION PROTEIN FTSQ"/>
    <property type="match status" value="1"/>
</dbReference>
<feature type="compositionally biased region" description="Low complexity" evidence="6">
    <location>
        <begin position="62"/>
        <end position="103"/>
    </location>
</feature>
<evidence type="ECO:0000256" key="3">
    <source>
        <dbReference type="ARBA" id="ARBA00022692"/>
    </source>
</evidence>
<feature type="transmembrane region" description="Helical" evidence="7">
    <location>
        <begin position="145"/>
        <end position="171"/>
    </location>
</feature>
<feature type="domain" description="POTRA" evidence="9">
    <location>
        <begin position="175"/>
        <end position="238"/>
    </location>
</feature>
<keyword evidence="2" id="KW-0132">Cell division</keyword>
<comment type="caution">
    <text evidence="10">The sequence shown here is derived from an EMBL/GenBank/DDBJ whole genome shotgun (WGS) entry which is preliminary data.</text>
</comment>
<proteinExistence type="predicted"/>
<dbReference type="PANTHER" id="PTHR37820">
    <property type="entry name" value="CELL DIVISION PROTEIN DIVIB"/>
    <property type="match status" value="1"/>
</dbReference>
<reference evidence="10" key="1">
    <citation type="journal article" date="2021" name="PeerJ">
        <title>Extensive microbial diversity within the chicken gut microbiome revealed by metagenomics and culture.</title>
        <authorList>
            <person name="Gilroy R."/>
            <person name="Ravi A."/>
            <person name="Getino M."/>
            <person name="Pursley I."/>
            <person name="Horton D.L."/>
            <person name="Alikhan N.F."/>
            <person name="Baker D."/>
            <person name="Gharbi K."/>
            <person name="Hall N."/>
            <person name="Watson M."/>
            <person name="Adriaenssens E.M."/>
            <person name="Foster-Nyarko E."/>
            <person name="Jarju S."/>
            <person name="Secka A."/>
            <person name="Antonio M."/>
            <person name="Oren A."/>
            <person name="Chaudhuri R.R."/>
            <person name="La Ragione R."/>
            <person name="Hildebrand F."/>
            <person name="Pallen M.J."/>
        </authorList>
    </citation>
    <scope>NUCLEOTIDE SEQUENCE</scope>
    <source>
        <strain evidence="10">ChiGjej4B4-7305</strain>
    </source>
</reference>
<dbReference type="EMBL" id="DXBY01000265">
    <property type="protein sequence ID" value="HIZ37118.1"/>
    <property type="molecule type" value="Genomic_DNA"/>
</dbReference>
<dbReference type="GO" id="GO:0005886">
    <property type="term" value="C:plasma membrane"/>
    <property type="evidence" value="ECO:0007669"/>
    <property type="project" value="TreeGrafter"/>
</dbReference>
<sequence>MRAPTQPRVRAGQKRAEEEPAPAAGTSRTGRSRRKTRRAPGAPAPRAGAAKAAGSRAGGASTGKDSSTGSGKATASSSGKAAKTPTSTAGTRGSTKGSGTRTAVSAAPRVRELTAPVRDRPRVTAQFAERLAERRAAVRRLRWRSLALIAAGVLLLVGLGYVVLFSSLLALRGGEIEVTGTNQIVSEEEVLAVVTAAEGTPLARVDTAGLAGDLTTIVGVREAHLERNWPHGLQVVIEPRVPVAVVQDGEAYAVLDGDGVELSRSDEPAEDLPVVDVPLGEEDTAAALTAVLEVLDALPEDLLADVAQASAPSPNRVSFELPDGIEVFWGSSAENALKVEVLQTLRQVEATGYDVSAPRAPITIGEPEQEQE</sequence>
<dbReference type="InterPro" id="IPR005548">
    <property type="entry name" value="Cell_div_FtsQ/DivIB_C"/>
</dbReference>
<dbReference type="GO" id="GO:0051301">
    <property type="term" value="P:cell division"/>
    <property type="evidence" value="ECO:0007669"/>
    <property type="project" value="UniProtKB-KW"/>
</dbReference>
<evidence type="ECO:0000256" key="2">
    <source>
        <dbReference type="ARBA" id="ARBA00022618"/>
    </source>
</evidence>
<dbReference type="InterPro" id="IPR050487">
    <property type="entry name" value="FtsQ_DivIB"/>
</dbReference>
<dbReference type="Pfam" id="PF03799">
    <property type="entry name" value="FtsQ_DivIB_C"/>
    <property type="match status" value="1"/>
</dbReference>
<keyword evidence="7" id="KW-0472">Membrane</keyword>
<dbReference type="AlphaFoldDB" id="A0A9D2J5A7"/>
<evidence type="ECO:0000256" key="7">
    <source>
        <dbReference type="SAM" id="Phobius"/>
    </source>
</evidence>
<reference evidence="10" key="2">
    <citation type="submission" date="2021-04" db="EMBL/GenBank/DDBJ databases">
        <authorList>
            <person name="Gilroy R."/>
        </authorList>
    </citation>
    <scope>NUCLEOTIDE SEQUENCE</scope>
    <source>
        <strain evidence="10">ChiGjej4B4-7305</strain>
    </source>
</reference>
<evidence type="ECO:0000259" key="8">
    <source>
        <dbReference type="Pfam" id="PF03799"/>
    </source>
</evidence>
<keyword evidence="4 7" id="KW-1133">Transmembrane helix</keyword>
<dbReference type="Proteomes" id="UP000824037">
    <property type="component" value="Unassembled WGS sequence"/>
</dbReference>
<gene>
    <name evidence="10" type="ORF">H9815_15195</name>
</gene>
<evidence type="ECO:0000313" key="10">
    <source>
        <dbReference type="EMBL" id="HIZ37118.1"/>
    </source>
</evidence>
<evidence type="ECO:0000313" key="11">
    <source>
        <dbReference type="Proteomes" id="UP000824037"/>
    </source>
</evidence>
<evidence type="ECO:0000256" key="6">
    <source>
        <dbReference type="SAM" id="MobiDB-lite"/>
    </source>
</evidence>
<accession>A0A9D2J5A7</accession>
<evidence type="ECO:0000259" key="9">
    <source>
        <dbReference type="Pfam" id="PF08478"/>
    </source>
</evidence>
<dbReference type="Gene3D" id="3.10.20.310">
    <property type="entry name" value="membrane protein fhac"/>
    <property type="match status" value="1"/>
</dbReference>
<feature type="domain" description="Cell division protein FtsQ/DivIB C-terminal" evidence="8">
    <location>
        <begin position="244"/>
        <end position="347"/>
    </location>
</feature>
<organism evidence="10 11">
    <name type="scientific">Candidatus Ruania gallistercoris</name>
    <dbReference type="NCBI Taxonomy" id="2838746"/>
    <lineage>
        <taxon>Bacteria</taxon>
        <taxon>Bacillati</taxon>
        <taxon>Actinomycetota</taxon>
        <taxon>Actinomycetes</taxon>
        <taxon>Micrococcales</taxon>
        <taxon>Ruaniaceae</taxon>
        <taxon>Ruania</taxon>
    </lineage>
</organism>
<keyword evidence="5" id="KW-0131">Cell cycle</keyword>
<dbReference type="InterPro" id="IPR013685">
    <property type="entry name" value="POTRA_FtsQ_type"/>
</dbReference>
<dbReference type="Pfam" id="PF08478">
    <property type="entry name" value="POTRA_1"/>
    <property type="match status" value="1"/>
</dbReference>
<evidence type="ECO:0000256" key="5">
    <source>
        <dbReference type="ARBA" id="ARBA00023306"/>
    </source>
</evidence>
<name>A0A9D2J5A7_9MICO</name>
<evidence type="ECO:0000256" key="4">
    <source>
        <dbReference type="ARBA" id="ARBA00022989"/>
    </source>
</evidence>
<evidence type="ECO:0000256" key="1">
    <source>
        <dbReference type="ARBA" id="ARBA00022475"/>
    </source>
</evidence>
<feature type="region of interest" description="Disordered" evidence="6">
    <location>
        <begin position="1"/>
        <end position="107"/>
    </location>
</feature>
<keyword evidence="3 7" id="KW-0812">Transmembrane</keyword>
<feature type="compositionally biased region" description="Low complexity" evidence="6">
    <location>
        <begin position="39"/>
        <end position="55"/>
    </location>
</feature>
<keyword evidence="1" id="KW-1003">Cell membrane</keyword>
<protein>
    <submittedName>
        <fullName evidence="10">FtsQ-type POTRA domain-containing protein</fullName>
    </submittedName>
</protein>